<dbReference type="AlphaFoldDB" id="A0A2S6I8Q0"/>
<keyword evidence="5" id="KW-0472">Membrane</keyword>
<accession>A0A2S6I8Q0</accession>
<organism evidence="7 8">
    <name type="scientific">Neolewinella xylanilytica</name>
    <dbReference type="NCBI Taxonomy" id="1514080"/>
    <lineage>
        <taxon>Bacteria</taxon>
        <taxon>Pseudomonadati</taxon>
        <taxon>Bacteroidota</taxon>
        <taxon>Saprospiria</taxon>
        <taxon>Saprospirales</taxon>
        <taxon>Lewinellaceae</taxon>
        <taxon>Neolewinella</taxon>
    </lineage>
</organism>
<proteinExistence type="predicted"/>
<keyword evidence="2 4" id="KW-0479">Metal-binding</keyword>
<name>A0A2S6I8Q0_9BACT</name>
<keyword evidence="8" id="KW-1185">Reference proteome</keyword>
<dbReference type="GO" id="GO:0009055">
    <property type="term" value="F:electron transfer activity"/>
    <property type="evidence" value="ECO:0007669"/>
    <property type="project" value="InterPro"/>
</dbReference>
<evidence type="ECO:0000256" key="4">
    <source>
        <dbReference type="PROSITE-ProRule" id="PRU00433"/>
    </source>
</evidence>
<dbReference type="PANTHER" id="PTHR35008">
    <property type="entry name" value="BLL4482 PROTEIN-RELATED"/>
    <property type="match status" value="1"/>
</dbReference>
<dbReference type="Proteomes" id="UP000237662">
    <property type="component" value="Unassembled WGS sequence"/>
</dbReference>
<dbReference type="SUPFAM" id="SSF46626">
    <property type="entry name" value="Cytochrome c"/>
    <property type="match status" value="1"/>
</dbReference>
<dbReference type="EMBL" id="PTJC01000005">
    <property type="protein sequence ID" value="PPK87863.1"/>
    <property type="molecule type" value="Genomic_DNA"/>
</dbReference>
<keyword evidence="1 4" id="KW-0349">Heme</keyword>
<gene>
    <name evidence="7" type="ORF">CLV84_0817</name>
</gene>
<dbReference type="PROSITE" id="PS51007">
    <property type="entry name" value="CYTC"/>
    <property type="match status" value="1"/>
</dbReference>
<comment type="caution">
    <text evidence="7">The sequence shown here is derived from an EMBL/GenBank/DDBJ whole genome shotgun (WGS) entry which is preliminary data.</text>
</comment>
<keyword evidence="5" id="KW-1133">Transmembrane helix</keyword>
<dbReference type="PANTHER" id="PTHR35008:SF8">
    <property type="entry name" value="ALCOHOL DEHYDROGENASE CYTOCHROME C SUBUNIT"/>
    <property type="match status" value="1"/>
</dbReference>
<dbReference type="GO" id="GO:0020037">
    <property type="term" value="F:heme binding"/>
    <property type="evidence" value="ECO:0007669"/>
    <property type="project" value="InterPro"/>
</dbReference>
<dbReference type="InterPro" id="IPR009056">
    <property type="entry name" value="Cyt_c-like_dom"/>
</dbReference>
<dbReference type="OrthoDB" id="9811395at2"/>
<reference evidence="7 8" key="1">
    <citation type="submission" date="2018-02" db="EMBL/GenBank/DDBJ databases">
        <title>Genomic Encyclopedia of Archaeal and Bacterial Type Strains, Phase II (KMG-II): from individual species to whole genera.</title>
        <authorList>
            <person name="Goeker M."/>
        </authorList>
    </citation>
    <scope>NUCLEOTIDE SEQUENCE [LARGE SCALE GENOMIC DNA]</scope>
    <source>
        <strain evidence="7 8">DSM 29526</strain>
    </source>
</reference>
<dbReference type="InterPro" id="IPR051459">
    <property type="entry name" value="Cytochrome_c-type_DH"/>
</dbReference>
<dbReference type="GO" id="GO:0046872">
    <property type="term" value="F:metal ion binding"/>
    <property type="evidence" value="ECO:0007669"/>
    <property type="project" value="UniProtKB-KW"/>
</dbReference>
<evidence type="ECO:0000256" key="5">
    <source>
        <dbReference type="SAM" id="Phobius"/>
    </source>
</evidence>
<evidence type="ECO:0000259" key="6">
    <source>
        <dbReference type="PROSITE" id="PS51007"/>
    </source>
</evidence>
<protein>
    <submittedName>
        <fullName evidence="7">Cbb3-type cytochrome c oxidase subunit III</fullName>
    </submittedName>
</protein>
<dbReference type="Pfam" id="PF13442">
    <property type="entry name" value="Cytochrome_CBB3"/>
    <property type="match status" value="1"/>
</dbReference>
<evidence type="ECO:0000313" key="8">
    <source>
        <dbReference type="Proteomes" id="UP000237662"/>
    </source>
</evidence>
<keyword evidence="5" id="KW-0812">Transmembrane</keyword>
<dbReference type="RefSeq" id="WP_104418441.1">
    <property type="nucleotide sequence ID" value="NZ_PTJC01000005.1"/>
</dbReference>
<keyword evidence="3 4" id="KW-0408">Iron</keyword>
<evidence type="ECO:0000256" key="1">
    <source>
        <dbReference type="ARBA" id="ARBA00022617"/>
    </source>
</evidence>
<evidence type="ECO:0000256" key="2">
    <source>
        <dbReference type="ARBA" id="ARBA00022723"/>
    </source>
</evidence>
<dbReference type="Gene3D" id="1.10.760.10">
    <property type="entry name" value="Cytochrome c-like domain"/>
    <property type="match status" value="1"/>
</dbReference>
<evidence type="ECO:0000256" key="3">
    <source>
        <dbReference type="ARBA" id="ARBA00023004"/>
    </source>
</evidence>
<sequence length="205" mass="22389">MRHILANVFTYVLVIGLILGAMGFAWVRSAQLVIAHEGDVEPRVLFDGPDPTAADWLAFGERTYRVNCQNCHTVDGSGRGMYPPIQRMAVHLTADGGRDYLVNLTLYGLYTGTYGAPMPPMPELSDAEIAAVTNYILVHFAGEGNAPDASRWYFPREVATLRGQRLSEWDVADSRPAIPSARDLGRGVKVNITTDAPAVPEGEDE</sequence>
<feature type="domain" description="Cytochrome c" evidence="6">
    <location>
        <begin position="55"/>
        <end position="140"/>
    </location>
</feature>
<dbReference type="InterPro" id="IPR036909">
    <property type="entry name" value="Cyt_c-like_dom_sf"/>
</dbReference>
<evidence type="ECO:0000313" key="7">
    <source>
        <dbReference type="EMBL" id="PPK87863.1"/>
    </source>
</evidence>
<feature type="transmembrane region" description="Helical" evidence="5">
    <location>
        <begin position="6"/>
        <end position="27"/>
    </location>
</feature>